<evidence type="ECO:0000313" key="2">
    <source>
        <dbReference type="EMBL" id="CAB4723169.1"/>
    </source>
</evidence>
<evidence type="ECO:0000313" key="6">
    <source>
        <dbReference type="EMBL" id="CAB5027320.1"/>
    </source>
</evidence>
<accession>A0A6J7HGB2</accession>
<protein>
    <submittedName>
        <fullName evidence="5">Unannotated protein</fullName>
    </submittedName>
</protein>
<feature type="region of interest" description="Disordered" evidence="1">
    <location>
        <begin position="1"/>
        <end position="27"/>
    </location>
</feature>
<dbReference type="AlphaFoldDB" id="A0A6J7HGB2"/>
<proteinExistence type="predicted"/>
<organism evidence="5">
    <name type="scientific">freshwater metagenome</name>
    <dbReference type="NCBI Taxonomy" id="449393"/>
    <lineage>
        <taxon>unclassified sequences</taxon>
        <taxon>metagenomes</taxon>
        <taxon>ecological metagenomes</taxon>
    </lineage>
</organism>
<dbReference type="EMBL" id="CAFBLJ010000058">
    <property type="protein sequence ID" value="CAB4873692.1"/>
    <property type="molecule type" value="Genomic_DNA"/>
</dbReference>
<gene>
    <name evidence="2" type="ORF">UFOPK2658_01196</name>
    <name evidence="3" type="ORF">UFOPK2880_01810</name>
    <name evidence="4" type="ORF">UFOPK3304_01148</name>
    <name evidence="5" type="ORF">UFOPK3494_01961</name>
    <name evidence="6" type="ORF">UFOPK4134_00668</name>
</gene>
<dbReference type="EMBL" id="CAFBMF010000242">
    <property type="protein sequence ID" value="CAB4918854.1"/>
    <property type="molecule type" value="Genomic_DNA"/>
</dbReference>
<evidence type="ECO:0000256" key="1">
    <source>
        <dbReference type="SAM" id="MobiDB-lite"/>
    </source>
</evidence>
<evidence type="ECO:0000313" key="4">
    <source>
        <dbReference type="EMBL" id="CAB4873692.1"/>
    </source>
</evidence>
<evidence type="ECO:0000313" key="3">
    <source>
        <dbReference type="EMBL" id="CAB4787618.1"/>
    </source>
</evidence>
<sequence length="119" mass="14080">MNNSIALKAPMTKNPTTSSARRREKRRSFWQRSFDQARMSGDWFRIPKLYTRKSASQIASDIRRSHLRHTKDQRVRGFRSSEVWEAKWEPTAHGAPGDCEVWVRYGGEKLNWNLKQQMN</sequence>
<dbReference type="EMBL" id="CAEZZP010000173">
    <property type="protein sequence ID" value="CAB4787618.1"/>
    <property type="molecule type" value="Genomic_DNA"/>
</dbReference>
<dbReference type="EMBL" id="CAFBPS010000036">
    <property type="protein sequence ID" value="CAB5027320.1"/>
    <property type="molecule type" value="Genomic_DNA"/>
</dbReference>
<dbReference type="EMBL" id="CAEZYH010000052">
    <property type="protein sequence ID" value="CAB4723169.1"/>
    <property type="molecule type" value="Genomic_DNA"/>
</dbReference>
<name>A0A6J7HGB2_9ZZZZ</name>
<evidence type="ECO:0000313" key="5">
    <source>
        <dbReference type="EMBL" id="CAB4918854.1"/>
    </source>
</evidence>
<reference evidence="5" key="1">
    <citation type="submission" date="2020-05" db="EMBL/GenBank/DDBJ databases">
        <authorList>
            <person name="Chiriac C."/>
            <person name="Salcher M."/>
            <person name="Ghai R."/>
            <person name="Kavagutti S V."/>
        </authorList>
    </citation>
    <scope>NUCLEOTIDE SEQUENCE</scope>
</reference>